<reference evidence="1 2" key="1">
    <citation type="journal article" date="2015" name="Genome Announc.">
        <title>Complete genome sequences for 35 biothreat assay-relevant bacillus species.</title>
        <authorList>
            <person name="Johnson S.L."/>
            <person name="Daligault H.E."/>
            <person name="Davenport K.W."/>
            <person name="Jaissle J."/>
            <person name="Frey K.G."/>
            <person name="Ladner J.T."/>
            <person name="Broomall S.M."/>
            <person name="Bishop-Lilly K.A."/>
            <person name="Bruce D.C."/>
            <person name="Gibbons H.S."/>
            <person name="Coyne S.R."/>
            <person name="Lo C.C."/>
            <person name="Meincke L."/>
            <person name="Munk A.C."/>
            <person name="Koroleva G.I."/>
            <person name="Rosenzweig C.N."/>
            <person name="Palacios G.F."/>
            <person name="Redden C.L."/>
            <person name="Minogue T.D."/>
            <person name="Chain P.S."/>
        </authorList>
    </citation>
    <scope>NUCLEOTIDE SEQUENCE [LARGE SCALE GENOMIC DNA]</scope>
    <source>
        <strain evidence="2">ATCC 14581 / DSM 32 / JCM 2506 / NBRC 15308 / NCIMB 9376 / NCTC 10342 / NRRL B-14308 / VKM B-512</strain>
    </source>
</reference>
<proteinExistence type="predicted"/>
<dbReference type="PROSITE" id="PS51186">
    <property type="entry name" value="GNAT"/>
    <property type="match status" value="1"/>
</dbReference>
<dbReference type="KEGG" id="bmeg:BG04_3952"/>
<accession>A0A0B6AP74</accession>
<dbReference type="Gene3D" id="3.40.630.30">
    <property type="match status" value="1"/>
</dbReference>
<dbReference type="CDD" id="cd04301">
    <property type="entry name" value="NAT_SF"/>
    <property type="match status" value="1"/>
</dbReference>
<dbReference type="InterPro" id="IPR000182">
    <property type="entry name" value="GNAT_dom"/>
</dbReference>
<dbReference type="Pfam" id="PF00583">
    <property type="entry name" value="Acetyltransf_1"/>
    <property type="match status" value="1"/>
</dbReference>
<evidence type="ECO:0000313" key="1">
    <source>
        <dbReference type="EMBL" id="AJI21659.1"/>
    </source>
</evidence>
<name>A0A0B6AP74_PRIM2</name>
<dbReference type="GO" id="GO:0016747">
    <property type="term" value="F:acyltransferase activity, transferring groups other than amino-acyl groups"/>
    <property type="evidence" value="ECO:0007669"/>
    <property type="project" value="InterPro"/>
</dbReference>
<protein>
    <submittedName>
        <fullName evidence="1">Acetyltransferase domain protein</fullName>
    </submittedName>
</protein>
<dbReference type="Proteomes" id="UP000031829">
    <property type="component" value="Chromosome"/>
</dbReference>
<organism evidence="1 2">
    <name type="scientific">Priestia megaterium (strain ATCC 14581 / DSM 32 / CCUG 1817 / JCM 2506 / NBRC 15308 / NCIMB 9376 / NCTC 10342 / NRRL B-14308 / VKM B-512 / Ford 19)</name>
    <name type="common">Bacillus megaterium</name>
    <dbReference type="NCBI Taxonomy" id="1348623"/>
    <lineage>
        <taxon>Bacteria</taxon>
        <taxon>Bacillati</taxon>
        <taxon>Bacillota</taxon>
        <taxon>Bacilli</taxon>
        <taxon>Bacillales</taxon>
        <taxon>Bacillaceae</taxon>
        <taxon>Priestia</taxon>
    </lineage>
</organism>
<dbReference type="SUPFAM" id="SSF55729">
    <property type="entry name" value="Acyl-CoA N-acyltransferases (Nat)"/>
    <property type="match status" value="1"/>
</dbReference>
<dbReference type="GeneID" id="93641987"/>
<dbReference type="InterPro" id="IPR016181">
    <property type="entry name" value="Acyl_CoA_acyltransferase"/>
</dbReference>
<dbReference type="EMBL" id="CP009920">
    <property type="protein sequence ID" value="AJI21659.1"/>
    <property type="molecule type" value="Genomic_DNA"/>
</dbReference>
<evidence type="ECO:0000313" key="2">
    <source>
        <dbReference type="Proteomes" id="UP000031829"/>
    </source>
</evidence>
<dbReference type="HOGENOM" id="CLU_117112_1_0_9"/>
<dbReference type="RefSeq" id="WP_016763663.1">
    <property type="nucleotide sequence ID" value="NZ_BCVB01000002.1"/>
</dbReference>
<gene>
    <name evidence="1" type="ORF">BG04_3952</name>
</gene>
<keyword evidence="1" id="KW-0808">Transferase</keyword>
<sequence>MRIINIREQVEYKDKAIEYIQSKWASKENLRLYEDCIIHSLKTNSCLPVWYLLEDKGEIIGCAGLITNDFISRMDLWPWVCALYIEESYRGKSLGEQLLLKLKENTKDAGFDNLYLCTNHVGYYEKYDFIYIGDGYHPWGSSSRIYRANLIKL</sequence>
<dbReference type="AlphaFoldDB" id="A0A0B6AP74"/>